<dbReference type="GO" id="GO:0005886">
    <property type="term" value="C:plasma membrane"/>
    <property type="evidence" value="ECO:0007669"/>
    <property type="project" value="UniProtKB-SubCell"/>
</dbReference>
<evidence type="ECO:0000256" key="5">
    <source>
        <dbReference type="ARBA" id="ARBA00022989"/>
    </source>
</evidence>
<dbReference type="Pfam" id="PF00528">
    <property type="entry name" value="BPD_transp_1"/>
    <property type="match status" value="1"/>
</dbReference>
<dbReference type="InterPro" id="IPR035906">
    <property type="entry name" value="MetI-like_sf"/>
</dbReference>
<evidence type="ECO:0000256" key="6">
    <source>
        <dbReference type="ARBA" id="ARBA00023136"/>
    </source>
</evidence>
<evidence type="ECO:0000256" key="1">
    <source>
        <dbReference type="ARBA" id="ARBA00004651"/>
    </source>
</evidence>
<comment type="subcellular location">
    <subcellularLocation>
        <location evidence="1">Cell membrane</location>
        <topology evidence="1">Multi-pass membrane protein</topology>
    </subcellularLocation>
</comment>
<evidence type="ECO:0000256" key="3">
    <source>
        <dbReference type="ARBA" id="ARBA00022475"/>
    </source>
</evidence>
<evidence type="ECO:0000256" key="7">
    <source>
        <dbReference type="SAM" id="Phobius"/>
    </source>
</evidence>
<keyword evidence="4 7" id="KW-0812">Transmembrane</keyword>
<feature type="transmembrane region" description="Helical" evidence="7">
    <location>
        <begin position="274"/>
        <end position="300"/>
    </location>
</feature>
<feature type="transmembrane region" description="Helical" evidence="7">
    <location>
        <begin position="135"/>
        <end position="162"/>
    </location>
</feature>
<dbReference type="Gene3D" id="1.10.3720.10">
    <property type="entry name" value="MetI-like"/>
    <property type="match status" value="1"/>
</dbReference>
<feature type="transmembrane region" description="Helical" evidence="7">
    <location>
        <begin position="100"/>
        <end position="123"/>
    </location>
</feature>
<dbReference type="PANTHER" id="PTHR43163:SF2">
    <property type="entry name" value="ABC TRANSPORTER PERMEASE PROTEIN"/>
    <property type="match status" value="1"/>
</dbReference>
<evidence type="ECO:0000256" key="2">
    <source>
        <dbReference type="ARBA" id="ARBA00022448"/>
    </source>
</evidence>
<dbReference type="Pfam" id="PF19300">
    <property type="entry name" value="BPD_transp_1_N"/>
    <property type="match status" value="1"/>
</dbReference>
<keyword evidence="3" id="KW-1003">Cell membrane</keyword>
<feature type="transmembrane region" description="Helical" evidence="7">
    <location>
        <begin position="174"/>
        <end position="192"/>
    </location>
</feature>
<dbReference type="InterPro" id="IPR045621">
    <property type="entry name" value="BPD_transp_1_N"/>
</dbReference>
<evidence type="ECO:0000313" key="9">
    <source>
        <dbReference type="EMBL" id="SUZ78258.1"/>
    </source>
</evidence>
<keyword evidence="6 7" id="KW-0472">Membrane</keyword>
<evidence type="ECO:0000256" key="4">
    <source>
        <dbReference type="ARBA" id="ARBA00022692"/>
    </source>
</evidence>
<dbReference type="AlphaFoldDB" id="A0A381QH10"/>
<gene>
    <name evidence="9" type="ORF">METZ01_LOCUS31112</name>
</gene>
<sequence>MQRFILIRFVQAMIAVLVVSVIVFSLSHLSGDPLTTIMPMGDVEPEDIEALRAKWGLDKPLHIQYGLFLGNAVRGDFGESYAFGGQTAMGMVLLRFPATLQLAGAALVLTIIIGLPLGVITAVRKDGFMDYQGKAIAFLGQAIPNFCLGIGLMWFFAVWLGWLPTSGKGGLDHLIMPAFTLALFQVAALLRLTRSSMLEVLDTEFIKMARIKGIPEWKVIWKHCLRNAFIAPLTYFAIIIGSFFTGTVVVETVFSWPGVGQLAVNSVFARDFPTLQAVVILGSSIYIAANFIVDIMYAYLDPRIRYT</sequence>
<accession>A0A381QH10</accession>
<feature type="domain" description="ABC transmembrane type-1" evidence="8">
    <location>
        <begin position="96"/>
        <end position="297"/>
    </location>
</feature>
<organism evidence="9">
    <name type="scientific">marine metagenome</name>
    <dbReference type="NCBI Taxonomy" id="408172"/>
    <lineage>
        <taxon>unclassified sequences</taxon>
        <taxon>metagenomes</taxon>
        <taxon>ecological metagenomes</taxon>
    </lineage>
</organism>
<dbReference type="CDD" id="cd06261">
    <property type="entry name" value="TM_PBP2"/>
    <property type="match status" value="1"/>
</dbReference>
<dbReference type="EMBL" id="UINC01001347">
    <property type="protein sequence ID" value="SUZ78258.1"/>
    <property type="molecule type" value="Genomic_DNA"/>
</dbReference>
<proteinExistence type="predicted"/>
<protein>
    <recommendedName>
        <fullName evidence="8">ABC transmembrane type-1 domain-containing protein</fullName>
    </recommendedName>
</protein>
<name>A0A381QH10_9ZZZZ</name>
<dbReference type="GO" id="GO:0055085">
    <property type="term" value="P:transmembrane transport"/>
    <property type="evidence" value="ECO:0007669"/>
    <property type="project" value="InterPro"/>
</dbReference>
<reference evidence="9" key="1">
    <citation type="submission" date="2018-05" db="EMBL/GenBank/DDBJ databases">
        <authorList>
            <person name="Lanie J.A."/>
            <person name="Ng W.-L."/>
            <person name="Kazmierczak K.M."/>
            <person name="Andrzejewski T.M."/>
            <person name="Davidsen T.M."/>
            <person name="Wayne K.J."/>
            <person name="Tettelin H."/>
            <person name="Glass J.I."/>
            <person name="Rusch D."/>
            <person name="Podicherti R."/>
            <person name="Tsui H.-C.T."/>
            <person name="Winkler M.E."/>
        </authorList>
    </citation>
    <scope>NUCLEOTIDE SEQUENCE</scope>
</reference>
<dbReference type="PROSITE" id="PS50928">
    <property type="entry name" value="ABC_TM1"/>
    <property type="match status" value="1"/>
</dbReference>
<feature type="transmembrane region" description="Helical" evidence="7">
    <location>
        <begin position="228"/>
        <end position="254"/>
    </location>
</feature>
<dbReference type="InterPro" id="IPR000515">
    <property type="entry name" value="MetI-like"/>
</dbReference>
<feature type="transmembrane region" description="Helical" evidence="7">
    <location>
        <begin position="12"/>
        <end position="30"/>
    </location>
</feature>
<dbReference type="SUPFAM" id="SSF161098">
    <property type="entry name" value="MetI-like"/>
    <property type="match status" value="1"/>
</dbReference>
<dbReference type="PANTHER" id="PTHR43163">
    <property type="entry name" value="DIPEPTIDE TRANSPORT SYSTEM PERMEASE PROTEIN DPPB-RELATED"/>
    <property type="match status" value="1"/>
</dbReference>
<keyword evidence="5 7" id="KW-1133">Transmembrane helix</keyword>
<evidence type="ECO:0000259" key="8">
    <source>
        <dbReference type="PROSITE" id="PS50928"/>
    </source>
</evidence>
<keyword evidence="2" id="KW-0813">Transport</keyword>